<keyword evidence="6 7" id="KW-0472">Membrane</keyword>
<accession>A0A323VC68</accession>
<dbReference type="Pfam" id="PF00528">
    <property type="entry name" value="BPD_transp_1"/>
    <property type="match status" value="1"/>
</dbReference>
<evidence type="ECO:0000313" key="11">
    <source>
        <dbReference type="EMBL" id="PZA20806.1"/>
    </source>
</evidence>
<dbReference type="SUPFAM" id="SSF161098">
    <property type="entry name" value="MetI-like"/>
    <property type="match status" value="1"/>
</dbReference>
<dbReference type="EMBL" id="JACIBU010000001">
    <property type="protein sequence ID" value="MBB3675900.1"/>
    <property type="molecule type" value="Genomic_DNA"/>
</dbReference>
<dbReference type="RefSeq" id="WP_110552781.1">
    <property type="nucleotide sequence ID" value="NZ_JACIBU010000001.1"/>
</dbReference>
<keyword evidence="4 7" id="KW-0812">Transmembrane</keyword>
<feature type="transmembrane region" description="Helical" evidence="7">
    <location>
        <begin position="45"/>
        <end position="67"/>
    </location>
</feature>
<feature type="transmembrane region" description="Helical" evidence="7">
    <location>
        <begin position="302"/>
        <end position="324"/>
    </location>
</feature>
<dbReference type="Gene3D" id="1.10.3720.10">
    <property type="entry name" value="MetI-like"/>
    <property type="match status" value="1"/>
</dbReference>
<feature type="compositionally biased region" description="Pro residues" evidence="8">
    <location>
        <begin position="10"/>
        <end position="26"/>
    </location>
</feature>
<keyword evidence="12" id="KW-1185">Reference proteome</keyword>
<proteinExistence type="inferred from homology"/>
<dbReference type="EMBL" id="QKNV01000142">
    <property type="protein sequence ID" value="PZA20806.1"/>
    <property type="molecule type" value="Genomic_DNA"/>
</dbReference>
<evidence type="ECO:0000256" key="8">
    <source>
        <dbReference type="SAM" id="MobiDB-lite"/>
    </source>
</evidence>
<dbReference type="InterPro" id="IPR035906">
    <property type="entry name" value="MetI-like_sf"/>
</dbReference>
<evidence type="ECO:0000256" key="7">
    <source>
        <dbReference type="RuleBase" id="RU363032"/>
    </source>
</evidence>
<name>A0A323VC68_9ACTN</name>
<dbReference type="PANTHER" id="PTHR43227">
    <property type="entry name" value="BLL4140 PROTEIN"/>
    <property type="match status" value="1"/>
</dbReference>
<dbReference type="GO" id="GO:0005886">
    <property type="term" value="C:plasma membrane"/>
    <property type="evidence" value="ECO:0007669"/>
    <property type="project" value="UniProtKB-SubCell"/>
</dbReference>
<feature type="transmembrane region" description="Helical" evidence="7">
    <location>
        <begin position="197"/>
        <end position="224"/>
    </location>
</feature>
<keyword evidence="2 7" id="KW-0813">Transport</keyword>
<comment type="caution">
    <text evidence="11">The sequence shown here is derived from an EMBL/GenBank/DDBJ whole genome shotgun (WGS) entry which is preliminary data.</text>
</comment>
<evidence type="ECO:0000256" key="6">
    <source>
        <dbReference type="ARBA" id="ARBA00023136"/>
    </source>
</evidence>
<dbReference type="GO" id="GO:0055085">
    <property type="term" value="P:transmembrane transport"/>
    <property type="evidence" value="ECO:0007669"/>
    <property type="project" value="InterPro"/>
</dbReference>
<feature type="transmembrane region" description="Helical" evidence="7">
    <location>
        <begin position="103"/>
        <end position="132"/>
    </location>
</feature>
<dbReference type="OrthoDB" id="34224at2"/>
<dbReference type="PANTHER" id="PTHR43227:SF8">
    <property type="entry name" value="DIACETYLCHITOBIOSE UPTAKE SYSTEM PERMEASE PROTEIN DASB"/>
    <property type="match status" value="1"/>
</dbReference>
<dbReference type="InterPro" id="IPR050809">
    <property type="entry name" value="UgpAE/MalFG_permease"/>
</dbReference>
<dbReference type="AlphaFoldDB" id="A0A323VC68"/>
<sequence>MPARTDSVVVPPPVPPRPPVVVPDPEPVADGAPRRTRRRVPAFRLGPYALLVPAAVVVLLGLGYPLVRQFVLSFQEYGLAQQFGRPAEWVGLDNYVTLLSDPYVWGVIARSVAFCLVNAAVTMAVGVALAVLMTKVSRGPRITLQVGLLLAWGTPVLATMTVWQWLFDSQYGVVNWLLAEPLGFSGMSQHSWLIEPLSFYFVATVIVVWMSVPFVVFSVYAGLLQVPAECVEAAQLDGATGWQRFRFLAVPLIKPVLFVVGLLQVIWDLRVFTQIYVLQRAGAPTRETHLLGTYIYSLSKEFSMAGAMATIMLLITLVLTGSYIRRTLREEEL</sequence>
<comment type="subcellular location">
    <subcellularLocation>
        <location evidence="1 7">Cell membrane</location>
        <topology evidence="1 7">Multi-pass membrane protein</topology>
    </subcellularLocation>
</comment>
<gene>
    <name evidence="11" type="ORF">DMO24_13580</name>
    <name evidence="10" type="ORF">FHX36_001635</name>
</gene>
<dbReference type="CDD" id="cd06261">
    <property type="entry name" value="TM_PBP2"/>
    <property type="match status" value="1"/>
</dbReference>
<feature type="transmembrane region" description="Helical" evidence="7">
    <location>
        <begin position="245"/>
        <end position="267"/>
    </location>
</feature>
<evidence type="ECO:0000313" key="12">
    <source>
        <dbReference type="Proteomes" id="UP000247602"/>
    </source>
</evidence>
<keyword evidence="5 7" id="KW-1133">Transmembrane helix</keyword>
<reference evidence="11 12" key="1">
    <citation type="submission" date="2018-06" db="EMBL/GenBank/DDBJ databases">
        <title>Draft genome sequence of Modestobacter versicolor CP153-2.</title>
        <authorList>
            <person name="Gundlapally S.R."/>
        </authorList>
    </citation>
    <scope>NUCLEOTIDE SEQUENCE [LARGE SCALE GENOMIC DNA]</scope>
    <source>
        <strain evidence="11 12">CP153-2</strain>
    </source>
</reference>
<dbReference type="Proteomes" id="UP000247602">
    <property type="component" value="Unassembled WGS sequence"/>
</dbReference>
<evidence type="ECO:0000256" key="1">
    <source>
        <dbReference type="ARBA" id="ARBA00004651"/>
    </source>
</evidence>
<feature type="transmembrane region" description="Helical" evidence="7">
    <location>
        <begin position="144"/>
        <end position="166"/>
    </location>
</feature>
<feature type="domain" description="ABC transmembrane type-1" evidence="9">
    <location>
        <begin position="108"/>
        <end position="323"/>
    </location>
</feature>
<keyword evidence="3" id="KW-1003">Cell membrane</keyword>
<evidence type="ECO:0000313" key="13">
    <source>
        <dbReference type="Proteomes" id="UP000580718"/>
    </source>
</evidence>
<reference evidence="10 13" key="2">
    <citation type="submission" date="2020-08" db="EMBL/GenBank/DDBJ databases">
        <title>Sequencing the genomes of 1000 actinobacteria strains.</title>
        <authorList>
            <person name="Klenk H.-P."/>
        </authorList>
    </citation>
    <scope>NUCLEOTIDE SEQUENCE [LARGE SCALE GENOMIC DNA]</scope>
    <source>
        <strain evidence="10 13">DSM 16678</strain>
    </source>
</reference>
<evidence type="ECO:0000256" key="2">
    <source>
        <dbReference type="ARBA" id="ARBA00022448"/>
    </source>
</evidence>
<dbReference type="InterPro" id="IPR000515">
    <property type="entry name" value="MetI-like"/>
</dbReference>
<protein>
    <submittedName>
        <fullName evidence="10">N,N'-diacetylchitobiose transport system permease protein</fullName>
    </submittedName>
    <submittedName>
        <fullName evidence="11">Sugar ABC transporter permease</fullName>
    </submittedName>
</protein>
<evidence type="ECO:0000256" key="3">
    <source>
        <dbReference type="ARBA" id="ARBA00022475"/>
    </source>
</evidence>
<evidence type="ECO:0000313" key="10">
    <source>
        <dbReference type="EMBL" id="MBB3675900.1"/>
    </source>
</evidence>
<evidence type="ECO:0000256" key="5">
    <source>
        <dbReference type="ARBA" id="ARBA00022989"/>
    </source>
</evidence>
<evidence type="ECO:0000256" key="4">
    <source>
        <dbReference type="ARBA" id="ARBA00022692"/>
    </source>
</evidence>
<organism evidence="11 12">
    <name type="scientific">Modestobacter versicolor</name>
    <dbReference type="NCBI Taxonomy" id="429133"/>
    <lineage>
        <taxon>Bacteria</taxon>
        <taxon>Bacillati</taxon>
        <taxon>Actinomycetota</taxon>
        <taxon>Actinomycetes</taxon>
        <taxon>Geodermatophilales</taxon>
        <taxon>Geodermatophilaceae</taxon>
        <taxon>Modestobacter</taxon>
    </lineage>
</organism>
<evidence type="ECO:0000259" key="9">
    <source>
        <dbReference type="PROSITE" id="PS50928"/>
    </source>
</evidence>
<comment type="similarity">
    <text evidence="7">Belongs to the binding-protein-dependent transport system permease family.</text>
</comment>
<feature type="region of interest" description="Disordered" evidence="8">
    <location>
        <begin position="1"/>
        <end position="33"/>
    </location>
</feature>
<dbReference type="Proteomes" id="UP000580718">
    <property type="component" value="Unassembled WGS sequence"/>
</dbReference>
<dbReference type="PROSITE" id="PS50928">
    <property type="entry name" value="ABC_TM1"/>
    <property type="match status" value="1"/>
</dbReference>